<dbReference type="RefSeq" id="WP_210681476.1">
    <property type="nucleotide sequence ID" value="NZ_JAGMWN010000003.1"/>
</dbReference>
<evidence type="ECO:0000256" key="8">
    <source>
        <dbReference type="ARBA" id="ARBA00022989"/>
    </source>
</evidence>
<evidence type="ECO:0000256" key="4">
    <source>
        <dbReference type="ARBA" id="ARBA00022475"/>
    </source>
</evidence>
<dbReference type="AlphaFoldDB" id="A0A8J7V3L2"/>
<keyword evidence="9" id="KW-0406">Ion transport</keyword>
<dbReference type="Pfam" id="PF01544">
    <property type="entry name" value="CorA"/>
    <property type="match status" value="1"/>
</dbReference>
<feature type="transmembrane region" description="Helical" evidence="11">
    <location>
        <begin position="274"/>
        <end position="296"/>
    </location>
</feature>
<evidence type="ECO:0000313" key="12">
    <source>
        <dbReference type="EMBL" id="MBP5856894.1"/>
    </source>
</evidence>
<keyword evidence="10 11" id="KW-0472">Membrane</keyword>
<dbReference type="InterPro" id="IPR045863">
    <property type="entry name" value="CorA_TM1_TM2"/>
</dbReference>
<evidence type="ECO:0000256" key="7">
    <source>
        <dbReference type="ARBA" id="ARBA00022833"/>
    </source>
</evidence>
<protein>
    <submittedName>
        <fullName evidence="12">Zinc transporter ZntB</fullName>
    </submittedName>
</protein>
<organism evidence="12 13">
    <name type="scientific">Marivibrio halodurans</name>
    <dbReference type="NCBI Taxonomy" id="2039722"/>
    <lineage>
        <taxon>Bacteria</taxon>
        <taxon>Pseudomonadati</taxon>
        <taxon>Pseudomonadota</taxon>
        <taxon>Alphaproteobacteria</taxon>
        <taxon>Rhodospirillales</taxon>
        <taxon>Rhodospirillaceae</taxon>
        <taxon>Marivibrio</taxon>
    </lineage>
</organism>
<sequence>MREQVVEEGWLLFALALDGAGGAEVLDEAALRRLWREPDDRPLWVHLRRDMPEAQAWLRDESGFDELLCDRLLAEETRPGAEPVEDWLSANLRGVNLNPGAEPEDMVSLRLCCGPRRLVTLRLKTLRAVQDVRTRLEAGRGPRTTIEILHAVADRLAERMHGVVMNLEEEVDGLEVDLEEDSPTHLAVRRHQLSDVRRRAAQLRRFIAPQREALALAAESDLDWLKEGMRRRLRDVRERTGRVLDDLDGVRERASVGFDEAVALQGERMNRTMYTLAIVAGVFLPLGFITGLLGINVGGMPGVENGDAFWIVCALLAGLGLGVWAYFKRRGWM</sequence>
<keyword evidence="7" id="KW-0862">Zinc</keyword>
<evidence type="ECO:0000256" key="11">
    <source>
        <dbReference type="SAM" id="Phobius"/>
    </source>
</evidence>
<keyword evidence="6 11" id="KW-0812">Transmembrane</keyword>
<gene>
    <name evidence="12" type="ORF">KAJ83_07735</name>
</gene>
<accession>A0A8J7V3L2</accession>
<evidence type="ECO:0000256" key="3">
    <source>
        <dbReference type="ARBA" id="ARBA00022448"/>
    </source>
</evidence>
<name>A0A8J7V3L2_9PROT</name>
<keyword evidence="5" id="KW-0997">Cell inner membrane</keyword>
<feature type="transmembrane region" description="Helical" evidence="11">
    <location>
        <begin position="308"/>
        <end position="327"/>
    </location>
</feature>
<comment type="similarity">
    <text evidence="2">Belongs to the CorA metal ion transporter (MIT) (TC 1.A.35) family.</text>
</comment>
<comment type="subcellular location">
    <subcellularLocation>
        <location evidence="1">Cell membrane</location>
        <topology evidence="1">Multi-pass membrane protein</topology>
    </subcellularLocation>
</comment>
<evidence type="ECO:0000256" key="5">
    <source>
        <dbReference type="ARBA" id="ARBA00022519"/>
    </source>
</evidence>
<dbReference type="CDD" id="cd12833">
    <property type="entry name" value="ZntB-like_1"/>
    <property type="match status" value="1"/>
</dbReference>
<evidence type="ECO:0000256" key="9">
    <source>
        <dbReference type="ARBA" id="ARBA00023065"/>
    </source>
</evidence>
<dbReference type="InterPro" id="IPR045861">
    <property type="entry name" value="CorA_cytoplasmic_dom"/>
</dbReference>
<dbReference type="EMBL" id="JAGMWN010000003">
    <property type="protein sequence ID" value="MBP5856894.1"/>
    <property type="molecule type" value="Genomic_DNA"/>
</dbReference>
<dbReference type="GO" id="GO:0015095">
    <property type="term" value="F:magnesium ion transmembrane transporter activity"/>
    <property type="evidence" value="ECO:0007669"/>
    <property type="project" value="TreeGrafter"/>
</dbReference>
<dbReference type="PANTHER" id="PTHR46494">
    <property type="entry name" value="CORA FAMILY METAL ION TRANSPORTER (EUROFUNG)"/>
    <property type="match status" value="1"/>
</dbReference>
<dbReference type="GO" id="GO:0015087">
    <property type="term" value="F:cobalt ion transmembrane transporter activity"/>
    <property type="evidence" value="ECO:0007669"/>
    <property type="project" value="TreeGrafter"/>
</dbReference>
<keyword evidence="3" id="KW-0813">Transport</keyword>
<dbReference type="SUPFAM" id="SSF143865">
    <property type="entry name" value="CorA soluble domain-like"/>
    <property type="match status" value="1"/>
</dbReference>
<evidence type="ECO:0000256" key="6">
    <source>
        <dbReference type="ARBA" id="ARBA00022692"/>
    </source>
</evidence>
<dbReference type="GO" id="GO:0005886">
    <property type="term" value="C:plasma membrane"/>
    <property type="evidence" value="ECO:0007669"/>
    <property type="project" value="UniProtKB-SubCell"/>
</dbReference>
<evidence type="ECO:0000256" key="2">
    <source>
        <dbReference type="ARBA" id="ARBA00009765"/>
    </source>
</evidence>
<dbReference type="GO" id="GO:0000287">
    <property type="term" value="F:magnesium ion binding"/>
    <property type="evidence" value="ECO:0007669"/>
    <property type="project" value="TreeGrafter"/>
</dbReference>
<proteinExistence type="inferred from homology"/>
<dbReference type="SUPFAM" id="SSF144083">
    <property type="entry name" value="Magnesium transport protein CorA, transmembrane region"/>
    <property type="match status" value="1"/>
</dbReference>
<reference evidence="12" key="1">
    <citation type="submission" date="2021-04" db="EMBL/GenBank/DDBJ databases">
        <authorList>
            <person name="Zhang D.-C."/>
        </authorList>
    </citation>
    <scope>NUCLEOTIDE SEQUENCE</scope>
    <source>
        <strain evidence="12">CGMCC 1.15697</strain>
    </source>
</reference>
<keyword evidence="4" id="KW-1003">Cell membrane</keyword>
<evidence type="ECO:0000313" key="13">
    <source>
        <dbReference type="Proteomes" id="UP000672602"/>
    </source>
</evidence>
<evidence type="ECO:0000256" key="10">
    <source>
        <dbReference type="ARBA" id="ARBA00023136"/>
    </source>
</evidence>
<dbReference type="PANTHER" id="PTHR46494:SF3">
    <property type="entry name" value="ZINC TRANSPORT PROTEIN ZNTB"/>
    <property type="match status" value="1"/>
</dbReference>
<keyword evidence="8 11" id="KW-1133">Transmembrane helix</keyword>
<dbReference type="Gene3D" id="3.30.460.20">
    <property type="entry name" value="CorA soluble domain-like"/>
    <property type="match status" value="1"/>
</dbReference>
<comment type="caution">
    <text evidence="12">The sequence shown here is derived from an EMBL/GenBank/DDBJ whole genome shotgun (WGS) entry which is preliminary data.</text>
</comment>
<dbReference type="InterPro" id="IPR002523">
    <property type="entry name" value="MgTranspt_CorA/ZnTranspt_ZntB"/>
</dbReference>
<dbReference type="Gene3D" id="1.20.58.340">
    <property type="entry name" value="Magnesium transport protein CorA, transmembrane region"/>
    <property type="match status" value="2"/>
</dbReference>
<dbReference type="Proteomes" id="UP000672602">
    <property type="component" value="Unassembled WGS sequence"/>
</dbReference>
<keyword evidence="13" id="KW-1185">Reference proteome</keyword>
<dbReference type="GO" id="GO:0050897">
    <property type="term" value="F:cobalt ion binding"/>
    <property type="evidence" value="ECO:0007669"/>
    <property type="project" value="TreeGrafter"/>
</dbReference>
<evidence type="ECO:0000256" key="1">
    <source>
        <dbReference type="ARBA" id="ARBA00004651"/>
    </source>
</evidence>